<dbReference type="OrthoDB" id="5244524at2759"/>
<name>A0A6J3LR62_9PEZI</name>
<dbReference type="RefSeq" id="XP_033455361.1">
    <property type="nucleotide sequence ID" value="XM_033605974.1"/>
</dbReference>
<reference evidence="2" key="2">
    <citation type="submission" date="2020-04" db="EMBL/GenBank/DDBJ databases">
        <authorList>
            <consortium name="NCBI Genome Project"/>
        </authorList>
    </citation>
    <scope>NUCLEOTIDE SEQUENCE</scope>
    <source>
        <strain evidence="2">CBS 342.82</strain>
    </source>
</reference>
<dbReference type="AlphaFoldDB" id="A0A6J3LR62"/>
<protein>
    <submittedName>
        <fullName evidence="2">Uncharacterized protein</fullName>
    </submittedName>
</protein>
<dbReference type="GeneID" id="54363774"/>
<reference evidence="2" key="1">
    <citation type="submission" date="2020-01" db="EMBL/GenBank/DDBJ databases">
        <authorList>
            <consortium name="DOE Joint Genome Institute"/>
            <person name="Haridas S."/>
            <person name="Albert R."/>
            <person name="Binder M."/>
            <person name="Bloem J."/>
            <person name="Labutti K."/>
            <person name="Salamov A."/>
            <person name="Andreopoulos B."/>
            <person name="Baker S.E."/>
            <person name="Barry K."/>
            <person name="Bills G."/>
            <person name="Bluhm B.H."/>
            <person name="Cannon C."/>
            <person name="Castanera R."/>
            <person name="Culley D.E."/>
            <person name="Daum C."/>
            <person name="Ezra D."/>
            <person name="Gonzalez J.B."/>
            <person name="Henrissat B."/>
            <person name="Kuo A."/>
            <person name="Liang C."/>
            <person name="Lipzen A."/>
            <person name="Lutzoni F."/>
            <person name="Magnuson J."/>
            <person name="Mondo S."/>
            <person name="Nolan M."/>
            <person name="Ohm R."/>
            <person name="Pangilinan J."/>
            <person name="Park H.-J."/>
            <person name="Ramirez L."/>
            <person name="Alfaro M."/>
            <person name="Sun H."/>
            <person name="Tritt A."/>
            <person name="Yoshinaga Y."/>
            <person name="Zwiers L.-H."/>
            <person name="Turgeon B.G."/>
            <person name="Goodwin S.B."/>
            <person name="Spatafora J.W."/>
            <person name="Crous P.W."/>
            <person name="Grigoriev I.V."/>
        </authorList>
    </citation>
    <scope>NUCLEOTIDE SEQUENCE</scope>
    <source>
        <strain evidence="2">CBS 342.82</strain>
    </source>
</reference>
<proteinExistence type="predicted"/>
<sequence length="230" mass="26172">MQRSRTGSFSFSWRSFVGNAVPNIAPSPRRVINDEHISPLQKDMLYDYQRYKTVPYLLDTGSIEAALIVSKTSASKDVYKGLVKAGVVSPQGVVDTTRIDRHFLNHLAILRASQQRQVIVTLFWWEEETLRLRKLLDERRELEILTAEASAEAMPEYRKLLQRVNGKILARPSERERIVEEDADDLMVRFMSGMLFAPGTDARSRTNGMSPDDELPGYSRREIPAGVMVS</sequence>
<organism evidence="2">
    <name type="scientific">Dissoconium aciculare CBS 342.82</name>
    <dbReference type="NCBI Taxonomy" id="1314786"/>
    <lineage>
        <taxon>Eukaryota</taxon>
        <taxon>Fungi</taxon>
        <taxon>Dikarya</taxon>
        <taxon>Ascomycota</taxon>
        <taxon>Pezizomycotina</taxon>
        <taxon>Dothideomycetes</taxon>
        <taxon>Dothideomycetidae</taxon>
        <taxon>Mycosphaerellales</taxon>
        <taxon>Dissoconiaceae</taxon>
        <taxon>Dissoconium</taxon>
    </lineage>
</organism>
<reference evidence="2" key="3">
    <citation type="submission" date="2025-08" db="UniProtKB">
        <authorList>
            <consortium name="RefSeq"/>
        </authorList>
    </citation>
    <scope>IDENTIFICATION</scope>
    <source>
        <strain evidence="2">CBS 342.82</strain>
    </source>
</reference>
<keyword evidence="1" id="KW-1185">Reference proteome</keyword>
<accession>A0A6J3LR62</accession>
<dbReference type="Proteomes" id="UP000504637">
    <property type="component" value="Unplaced"/>
</dbReference>
<evidence type="ECO:0000313" key="1">
    <source>
        <dbReference type="Proteomes" id="UP000504637"/>
    </source>
</evidence>
<gene>
    <name evidence="2" type="ORF">K489DRAFT_384936</name>
</gene>
<evidence type="ECO:0000313" key="2">
    <source>
        <dbReference type="RefSeq" id="XP_033455361.1"/>
    </source>
</evidence>